<dbReference type="Pfam" id="PF00512">
    <property type="entry name" value="HisKA"/>
    <property type="match status" value="1"/>
</dbReference>
<evidence type="ECO:0000256" key="2">
    <source>
        <dbReference type="ARBA" id="ARBA00012438"/>
    </source>
</evidence>
<evidence type="ECO:0000256" key="7">
    <source>
        <dbReference type="SAM" id="Coils"/>
    </source>
</evidence>
<dbReference type="PROSITE" id="PS50005">
    <property type="entry name" value="TPR"/>
    <property type="match status" value="6"/>
</dbReference>
<name>A0A0S2HXJ8_9BACT</name>
<reference evidence="10 11" key="1">
    <citation type="submission" date="2015-11" db="EMBL/GenBank/DDBJ databases">
        <title>Description and complete genome sequence of a novel strain predominating in hypersaline microbial mats and representing a new family of the Bacteriodetes phylum.</title>
        <authorList>
            <person name="Spring S."/>
            <person name="Bunk B."/>
            <person name="Sproer C."/>
            <person name="Klenk H.-P."/>
        </authorList>
    </citation>
    <scope>NUCLEOTIDE SEQUENCE [LARGE SCALE GENOMIC DNA]</scope>
    <source>
        <strain evidence="10 11">L21-Spi-D4</strain>
    </source>
</reference>
<dbReference type="EC" id="2.7.13.3" evidence="2"/>
<dbReference type="InterPro" id="IPR005467">
    <property type="entry name" value="His_kinase_dom"/>
</dbReference>
<feature type="repeat" description="TPR" evidence="6">
    <location>
        <begin position="273"/>
        <end position="306"/>
    </location>
</feature>
<dbReference type="PROSITE" id="PS50109">
    <property type="entry name" value="HIS_KIN"/>
    <property type="match status" value="1"/>
</dbReference>
<evidence type="ECO:0000256" key="8">
    <source>
        <dbReference type="SAM" id="Phobius"/>
    </source>
</evidence>
<dbReference type="OrthoDB" id="1116352at2"/>
<evidence type="ECO:0000256" key="1">
    <source>
        <dbReference type="ARBA" id="ARBA00000085"/>
    </source>
</evidence>
<keyword evidence="8" id="KW-0812">Transmembrane</keyword>
<gene>
    <name evidence="10" type="primary">rcsC</name>
    <name evidence="10" type="ORF">L21SP5_01166</name>
</gene>
<organism evidence="10 11">
    <name type="scientific">Salinivirga cyanobacteriivorans</name>
    <dbReference type="NCBI Taxonomy" id="1307839"/>
    <lineage>
        <taxon>Bacteria</taxon>
        <taxon>Pseudomonadati</taxon>
        <taxon>Bacteroidota</taxon>
        <taxon>Bacteroidia</taxon>
        <taxon>Bacteroidales</taxon>
        <taxon>Salinivirgaceae</taxon>
        <taxon>Salinivirga</taxon>
    </lineage>
</organism>
<feature type="repeat" description="TPR" evidence="6">
    <location>
        <begin position="233"/>
        <end position="266"/>
    </location>
</feature>
<feature type="repeat" description="TPR" evidence="6">
    <location>
        <begin position="313"/>
        <end position="346"/>
    </location>
</feature>
<dbReference type="InterPro" id="IPR036097">
    <property type="entry name" value="HisK_dim/P_sf"/>
</dbReference>
<dbReference type="SUPFAM" id="SSF48452">
    <property type="entry name" value="TPR-like"/>
    <property type="match status" value="3"/>
</dbReference>
<evidence type="ECO:0000256" key="4">
    <source>
        <dbReference type="ARBA" id="ARBA00022737"/>
    </source>
</evidence>
<dbReference type="PANTHER" id="PTHR45641">
    <property type="entry name" value="TETRATRICOPEPTIDE REPEAT PROTEIN (AFU_ORTHOLOGUE AFUA_6G03870)"/>
    <property type="match status" value="1"/>
</dbReference>
<feature type="coiled-coil region" evidence="7">
    <location>
        <begin position="631"/>
        <end position="665"/>
    </location>
</feature>
<dbReference type="Pfam" id="PF13181">
    <property type="entry name" value="TPR_8"/>
    <property type="match status" value="1"/>
</dbReference>
<evidence type="ECO:0000256" key="5">
    <source>
        <dbReference type="ARBA" id="ARBA00022803"/>
    </source>
</evidence>
<dbReference type="Pfam" id="PF02518">
    <property type="entry name" value="HATPase_c"/>
    <property type="match status" value="1"/>
</dbReference>
<dbReference type="Gene3D" id="3.30.565.10">
    <property type="entry name" value="Histidine kinase-like ATPase, C-terminal domain"/>
    <property type="match status" value="1"/>
</dbReference>
<keyword evidence="10" id="KW-0808">Transferase</keyword>
<dbReference type="STRING" id="1307839.L21SP5_01166"/>
<proteinExistence type="predicted"/>
<keyword evidence="8" id="KW-0472">Membrane</keyword>
<dbReference type="InterPro" id="IPR011990">
    <property type="entry name" value="TPR-like_helical_dom_sf"/>
</dbReference>
<dbReference type="InterPro" id="IPR003661">
    <property type="entry name" value="HisK_dim/P_dom"/>
</dbReference>
<feature type="repeat" description="TPR" evidence="6">
    <location>
        <begin position="393"/>
        <end position="426"/>
    </location>
</feature>
<dbReference type="InterPro" id="IPR004358">
    <property type="entry name" value="Sig_transdc_His_kin-like_C"/>
</dbReference>
<comment type="catalytic activity">
    <reaction evidence="1">
        <text>ATP + protein L-histidine = ADP + protein N-phospho-L-histidine.</text>
        <dbReference type="EC" id="2.7.13.3"/>
    </reaction>
</comment>
<dbReference type="EMBL" id="CP013118">
    <property type="protein sequence ID" value="ALO14825.1"/>
    <property type="molecule type" value="Genomic_DNA"/>
</dbReference>
<dbReference type="AlphaFoldDB" id="A0A0S2HXJ8"/>
<dbReference type="Gene3D" id="1.25.40.10">
    <property type="entry name" value="Tetratricopeptide repeat domain"/>
    <property type="match status" value="4"/>
</dbReference>
<feature type="repeat" description="TPR" evidence="6">
    <location>
        <begin position="193"/>
        <end position="226"/>
    </location>
</feature>
<feature type="repeat" description="TPR" evidence="6">
    <location>
        <begin position="353"/>
        <end position="386"/>
    </location>
</feature>
<evidence type="ECO:0000256" key="6">
    <source>
        <dbReference type="PROSITE-ProRule" id="PRU00339"/>
    </source>
</evidence>
<protein>
    <recommendedName>
        <fullName evidence="2">histidine kinase</fullName>
        <ecNumber evidence="2">2.7.13.3</ecNumber>
    </recommendedName>
</protein>
<dbReference type="SMART" id="SM00387">
    <property type="entry name" value="HATPase_c"/>
    <property type="match status" value="1"/>
</dbReference>
<dbReference type="InterPro" id="IPR003594">
    <property type="entry name" value="HATPase_dom"/>
</dbReference>
<dbReference type="SMART" id="SM00028">
    <property type="entry name" value="TPR"/>
    <property type="match status" value="10"/>
</dbReference>
<evidence type="ECO:0000259" key="9">
    <source>
        <dbReference type="PROSITE" id="PS50109"/>
    </source>
</evidence>
<keyword evidence="4" id="KW-0677">Repeat</keyword>
<dbReference type="CDD" id="cd00082">
    <property type="entry name" value="HisKA"/>
    <property type="match status" value="1"/>
</dbReference>
<dbReference type="PANTHER" id="PTHR45641:SF19">
    <property type="entry name" value="NEPHROCYSTIN-3"/>
    <property type="match status" value="1"/>
</dbReference>
<feature type="domain" description="Histidine kinase" evidence="9">
    <location>
        <begin position="672"/>
        <end position="890"/>
    </location>
</feature>
<dbReference type="SMART" id="SM00388">
    <property type="entry name" value="HisKA"/>
    <property type="match status" value="1"/>
</dbReference>
<dbReference type="InterPro" id="IPR019734">
    <property type="entry name" value="TPR_rpt"/>
</dbReference>
<keyword evidence="5 6" id="KW-0802">TPR repeat</keyword>
<dbReference type="RefSeq" id="WP_057952340.1">
    <property type="nucleotide sequence ID" value="NZ_CP013118.1"/>
</dbReference>
<accession>A0A0S2HXJ8</accession>
<evidence type="ECO:0000256" key="3">
    <source>
        <dbReference type="ARBA" id="ARBA00022553"/>
    </source>
</evidence>
<keyword evidence="3" id="KW-0597">Phosphoprotein</keyword>
<evidence type="ECO:0000313" key="10">
    <source>
        <dbReference type="EMBL" id="ALO14825.1"/>
    </source>
</evidence>
<dbReference type="PRINTS" id="PR00344">
    <property type="entry name" value="BCTRLSENSOR"/>
</dbReference>
<sequence>MSINKRLFFIILLIPLLYGKALFSQPDTSIYINKVSYYRTFAEEHLYDSDSVLQMINRGIELAVAASDTNYQYDFYSLKGDFLKHDNKYEQALEAYKNARDIIVNDEKAEKRAQIAKKIGALHWKYNYYKNANKNFQQALYIYQQLGDAIEVGKTFNNLGTISRDVSRMDSALYYYRKALTIFNEAQEKKWVAHTLNLIGNTYLQLNNTNKAIEHYEESLDLRRAFNDSIAISKSLTNIARVYKRNKQFEQSLEYFNKALEIRQNLNEMTLVASSLNDIGGLYRSMGNYAKSIEYFQRALIIRRQKSDQLDVAASLLNVGSIYKELELPETALEYYTEALEIYQQIGDEIRISNSLNYIGGVYYKQGEYDHALDYFLSALGYREVVGDQLQIAGLLNNVAMIYKNMGNYEKSLEYYQKALEHYKNHGDKKFYAATQNHIGNLFIEKEAYDEALEWLKNAYTQRRKIGDDFGFAHSALDIGSVYLKLSKEAAAMAFLMKSLEVAKKLNNFQLLRDVYFTLYKVSKAMRREHAALRYHEKYAAWKDSVFNHQTLEKITRVQMQNEAERTRLKIAFENKQKQEEIARLKKNRQEKERFYQLKVENERNFRNLIIAIAISLLLIVVLLVNRFMIKNKANKKLKKVNDDLSNLNQKLQKSQKELRQLNATKDKFFSIIAHDLRSPFTALVSLSEVLYDKDDEMEPGRRREIIGQISSASRSTFRLLENLLEWSRTQQGKIEFQPQKLLLKEVLDEVLALQMNNINQKQINVHIELNPDLHIYADRHMLSFILRNLLGNAIKFTPFGGEISFSAKDGSRDTIVKISDTGVGMSKQVVDKLFDINVHHTTEGTNKEKGVGLGLILCKEFIDKMNGAIHIESTPGSGSAFTFSIPKDRVN</sequence>
<keyword evidence="7" id="KW-0175">Coiled coil</keyword>
<dbReference type="Proteomes" id="UP000064893">
    <property type="component" value="Chromosome"/>
</dbReference>
<dbReference type="SUPFAM" id="SSF55874">
    <property type="entry name" value="ATPase domain of HSP90 chaperone/DNA topoisomerase II/histidine kinase"/>
    <property type="match status" value="1"/>
</dbReference>
<dbReference type="SUPFAM" id="SSF47384">
    <property type="entry name" value="Homodimeric domain of signal transducing histidine kinase"/>
    <property type="match status" value="1"/>
</dbReference>
<feature type="transmembrane region" description="Helical" evidence="8">
    <location>
        <begin position="609"/>
        <end position="630"/>
    </location>
</feature>
<keyword evidence="11" id="KW-1185">Reference proteome</keyword>
<dbReference type="Gene3D" id="1.10.287.130">
    <property type="match status" value="1"/>
</dbReference>
<dbReference type="KEGG" id="blq:L21SP5_01166"/>
<dbReference type="InterPro" id="IPR036890">
    <property type="entry name" value="HATPase_C_sf"/>
</dbReference>
<dbReference type="Pfam" id="PF13424">
    <property type="entry name" value="TPR_12"/>
    <property type="match status" value="4"/>
</dbReference>
<evidence type="ECO:0000313" key="11">
    <source>
        <dbReference type="Proteomes" id="UP000064893"/>
    </source>
</evidence>
<dbReference type="GO" id="GO:0000155">
    <property type="term" value="F:phosphorelay sensor kinase activity"/>
    <property type="evidence" value="ECO:0007669"/>
    <property type="project" value="InterPro"/>
</dbReference>
<dbReference type="PROSITE" id="PS50293">
    <property type="entry name" value="TPR_REGION"/>
    <property type="match status" value="1"/>
</dbReference>
<keyword evidence="8" id="KW-1133">Transmembrane helix</keyword>
<keyword evidence="10" id="KW-0418">Kinase</keyword>